<keyword evidence="1 5" id="KW-0808">Transferase</keyword>
<evidence type="ECO:0000256" key="5">
    <source>
        <dbReference type="RuleBase" id="RU364050"/>
    </source>
</evidence>
<keyword evidence="5" id="KW-0696">RNA-directed RNA polymerase</keyword>
<proteinExistence type="predicted"/>
<evidence type="ECO:0000256" key="2">
    <source>
        <dbReference type="ARBA" id="ARBA00022695"/>
    </source>
</evidence>
<dbReference type="InterPro" id="IPR001795">
    <property type="entry name" value="RNA-dir_pol_luteovirus"/>
</dbReference>
<evidence type="ECO:0000313" key="6">
    <source>
        <dbReference type="EMBL" id="UGO57540.1"/>
    </source>
</evidence>
<sequence>MPWWVAVVYMIRKLQATRNCDKNYQRMVLARFIQVVGIAAKFQLPNGEIYRQLCWGLMKSGWLLTLSLNSFAQWCQHKLAWMRALLPGPLPPMWAMGDDELAECGEVSPKSLKAYLQAMKTTGCIIKHGINSREFAGFKFGKGTVEPLYKDKHVFLMKHVREEVKIQTMTSLQLLYCMSGDSWAFDLGFTGLTPNAARDWAQGLVQLDFELLQQEGEELYL</sequence>
<keyword evidence="3 5" id="KW-0547">Nucleotide-binding</keyword>
<dbReference type="GO" id="GO:0006351">
    <property type="term" value="P:DNA-templated transcription"/>
    <property type="evidence" value="ECO:0007669"/>
    <property type="project" value="InterPro"/>
</dbReference>
<evidence type="ECO:0000256" key="4">
    <source>
        <dbReference type="ARBA" id="ARBA00048744"/>
    </source>
</evidence>
<keyword evidence="5" id="KW-0693">Viral RNA replication</keyword>
<comment type="catalytic activity">
    <reaction evidence="4 5">
        <text>RNA(n) + a ribonucleoside 5'-triphosphate = RNA(n+1) + diphosphate</text>
        <dbReference type="Rhea" id="RHEA:21248"/>
        <dbReference type="Rhea" id="RHEA-COMP:14527"/>
        <dbReference type="Rhea" id="RHEA-COMP:17342"/>
        <dbReference type="ChEBI" id="CHEBI:33019"/>
        <dbReference type="ChEBI" id="CHEBI:61557"/>
        <dbReference type="ChEBI" id="CHEBI:140395"/>
        <dbReference type="EC" id="2.7.7.48"/>
    </reaction>
</comment>
<reference evidence="6" key="1">
    <citation type="submission" date="2020-11" db="EMBL/GenBank/DDBJ databases">
        <title>RNA virus dark matter in the feces of wild birds.</title>
        <authorList>
            <person name="Lu X."/>
            <person name="Yang X.S."/>
            <person name="Zhang W."/>
        </authorList>
    </citation>
    <scope>NUCLEOTIDE SEQUENCE</scope>
    <source>
        <strain evidence="6">Robin181con107</strain>
    </source>
</reference>
<organism evidence="6">
    <name type="scientific">Riboviria sp</name>
    <dbReference type="NCBI Taxonomy" id="2585031"/>
    <lineage>
        <taxon>Viruses</taxon>
        <taxon>Riboviria</taxon>
    </lineage>
</organism>
<dbReference type="InterPro" id="IPR043502">
    <property type="entry name" value="DNA/RNA_pol_sf"/>
</dbReference>
<dbReference type="Pfam" id="PF02123">
    <property type="entry name" value="RdRP_4"/>
    <property type="match status" value="1"/>
</dbReference>
<dbReference type="GO" id="GO:0003723">
    <property type="term" value="F:RNA binding"/>
    <property type="evidence" value="ECO:0007669"/>
    <property type="project" value="InterPro"/>
</dbReference>
<dbReference type="GO" id="GO:0003968">
    <property type="term" value="F:RNA-directed RNA polymerase activity"/>
    <property type="evidence" value="ECO:0007669"/>
    <property type="project" value="UniProtKB-KW"/>
</dbReference>
<protein>
    <recommendedName>
        <fullName evidence="5">RNA-directed RNA polymerase</fullName>
        <ecNumber evidence="5">2.7.7.48</ecNumber>
    </recommendedName>
</protein>
<evidence type="ECO:0000256" key="1">
    <source>
        <dbReference type="ARBA" id="ARBA00022679"/>
    </source>
</evidence>
<name>A0A8K1U2Q3_9VIRU</name>
<dbReference type="EMBL" id="MW239489">
    <property type="protein sequence ID" value="UGO57540.1"/>
    <property type="molecule type" value="Genomic_RNA"/>
</dbReference>
<evidence type="ECO:0000256" key="3">
    <source>
        <dbReference type="ARBA" id="ARBA00022741"/>
    </source>
</evidence>
<dbReference type="SUPFAM" id="SSF56672">
    <property type="entry name" value="DNA/RNA polymerases"/>
    <property type="match status" value="1"/>
</dbReference>
<dbReference type="GO" id="GO:0000166">
    <property type="term" value="F:nucleotide binding"/>
    <property type="evidence" value="ECO:0007669"/>
    <property type="project" value="UniProtKB-KW"/>
</dbReference>
<dbReference type="EC" id="2.7.7.48" evidence="5"/>
<keyword evidence="2 5" id="KW-0548">Nucleotidyltransferase</keyword>
<accession>A0A8K1U2Q3</accession>